<dbReference type="InterPro" id="IPR008907">
    <property type="entry name" value="TPP/p25"/>
</dbReference>
<dbReference type="GeneID" id="5022553"/>
<dbReference type="OrthoDB" id="548799at2759"/>
<dbReference type="Gene3D" id="1.10.238.10">
    <property type="entry name" value="EF-hand"/>
    <property type="match status" value="1"/>
</dbReference>
<gene>
    <name evidence="2" type="ORF">GSPATT00037810001</name>
</gene>
<dbReference type="KEGG" id="ptm:GSPATT00037810001"/>
<keyword evidence="3" id="KW-1185">Reference proteome</keyword>
<reference evidence="2 3" key="1">
    <citation type="journal article" date="2006" name="Nature">
        <title>Global trends of whole-genome duplications revealed by the ciliate Paramecium tetraurelia.</title>
        <authorList>
            <consortium name="Genoscope"/>
            <person name="Aury J.-M."/>
            <person name="Jaillon O."/>
            <person name="Duret L."/>
            <person name="Noel B."/>
            <person name="Jubin C."/>
            <person name="Porcel B.M."/>
            <person name="Segurens B."/>
            <person name="Daubin V."/>
            <person name="Anthouard V."/>
            <person name="Aiach N."/>
            <person name="Arnaiz O."/>
            <person name="Billaut A."/>
            <person name="Beisson J."/>
            <person name="Blanc I."/>
            <person name="Bouhouche K."/>
            <person name="Camara F."/>
            <person name="Duharcourt S."/>
            <person name="Guigo R."/>
            <person name="Gogendeau D."/>
            <person name="Katinka M."/>
            <person name="Keller A.-M."/>
            <person name="Kissmehl R."/>
            <person name="Klotz C."/>
            <person name="Koll F."/>
            <person name="Le Moue A."/>
            <person name="Lepere C."/>
            <person name="Malinsky S."/>
            <person name="Nowacki M."/>
            <person name="Nowak J.K."/>
            <person name="Plattner H."/>
            <person name="Poulain J."/>
            <person name="Ruiz F."/>
            <person name="Serrano V."/>
            <person name="Zagulski M."/>
            <person name="Dessen P."/>
            <person name="Betermier M."/>
            <person name="Weissenbach J."/>
            <person name="Scarpelli C."/>
            <person name="Schachter V."/>
            <person name="Sperling L."/>
            <person name="Meyer E."/>
            <person name="Cohen J."/>
            <person name="Wincker P."/>
        </authorList>
    </citation>
    <scope>NUCLEOTIDE SEQUENCE [LARGE SCALE GENOMIC DNA]</scope>
    <source>
        <strain evidence="2 3">Stock d4-2</strain>
    </source>
</reference>
<sequence length="151" mass="16516">MQGNVQQVFLQFTANKPEMDGKTFAKVSKDCHLLDKKLTSTDVDLIFAKIKPTPAARSITYAQFEKGLQMMAEKKGVGVQDVHNQILNAGGPHFQGTKADAVKFHDDKNLYTGVHANGGPSTIDKNHGGLNTICDRSQADVRGSQKMMKNI</sequence>
<proteinExistence type="inferred from homology"/>
<dbReference type="RefSeq" id="XP_001436768.1">
    <property type="nucleotide sequence ID" value="XM_001436731.2"/>
</dbReference>
<protein>
    <recommendedName>
        <fullName evidence="4">P25-alpha family protein</fullName>
    </recommendedName>
</protein>
<accession>A0CF04</accession>
<dbReference type="InParanoid" id="A0CF04"/>
<dbReference type="Proteomes" id="UP000000600">
    <property type="component" value="Unassembled WGS sequence"/>
</dbReference>
<dbReference type="SUPFAM" id="SSF47473">
    <property type="entry name" value="EF-hand"/>
    <property type="match status" value="1"/>
</dbReference>
<dbReference type="PANTHER" id="PTHR12932">
    <property type="entry name" value="P25 ALPHA-RELATED"/>
    <property type="match status" value="1"/>
</dbReference>
<dbReference type="HOGENOM" id="CLU_091734_2_0_1"/>
<dbReference type="AlphaFoldDB" id="A0CF04"/>
<evidence type="ECO:0000313" key="2">
    <source>
        <dbReference type="EMBL" id="CAK69371.1"/>
    </source>
</evidence>
<comment type="similarity">
    <text evidence="1">Belongs to the TPPP family.</text>
</comment>
<dbReference type="InterPro" id="IPR011992">
    <property type="entry name" value="EF-hand-dom_pair"/>
</dbReference>
<evidence type="ECO:0008006" key="4">
    <source>
        <dbReference type="Google" id="ProtNLM"/>
    </source>
</evidence>
<evidence type="ECO:0000313" key="3">
    <source>
        <dbReference type="Proteomes" id="UP000000600"/>
    </source>
</evidence>
<dbReference type="PANTHER" id="PTHR12932:SF9">
    <property type="entry name" value="TUBULIN POLYMERIZATION-PROMOTING PROTEIN HOMOLOG"/>
    <property type="match status" value="1"/>
</dbReference>
<organism evidence="2 3">
    <name type="scientific">Paramecium tetraurelia</name>
    <dbReference type="NCBI Taxonomy" id="5888"/>
    <lineage>
        <taxon>Eukaryota</taxon>
        <taxon>Sar</taxon>
        <taxon>Alveolata</taxon>
        <taxon>Ciliophora</taxon>
        <taxon>Intramacronucleata</taxon>
        <taxon>Oligohymenophorea</taxon>
        <taxon>Peniculida</taxon>
        <taxon>Parameciidae</taxon>
        <taxon>Paramecium</taxon>
    </lineage>
</organism>
<dbReference type="GO" id="GO:0001578">
    <property type="term" value="P:microtubule bundle formation"/>
    <property type="evidence" value="ECO:0000318"/>
    <property type="project" value="GO_Central"/>
</dbReference>
<dbReference type="GO" id="GO:0032273">
    <property type="term" value="P:positive regulation of protein polymerization"/>
    <property type="evidence" value="ECO:0000318"/>
    <property type="project" value="GO_Central"/>
</dbReference>
<evidence type="ECO:0000256" key="1">
    <source>
        <dbReference type="ARBA" id="ARBA00010994"/>
    </source>
</evidence>
<dbReference type="GO" id="GO:0046785">
    <property type="term" value="P:microtubule polymerization"/>
    <property type="evidence" value="ECO:0000318"/>
    <property type="project" value="GO_Central"/>
</dbReference>
<dbReference type="eggNOG" id="KOG4070">
    <property type="taxonomic scope" value="Eukaryota"/>
</dbReference>
<dbReference type="GO" id="GO:0015631">
    <property type="term" value="F:tubulin binding"/>
    <property type="evidence" value="ECO:0000318"/>
    <property type="project" value="GO_Central"/>
</dbReference>
<name>A0CF04_PARTE</name>
<dbReference type="EMBL" id="CT868067">
    <property type="protein sequence ID" value="CAK69371.1"/>
    <property type="molecule type" value="Genomic_DNA"/>
</dbReference>
<dbReference type="Pfam" id="PF05517">
    <property type="entry name" value="p25-alpha"/>
    <property type="match status" value="1"/>
</dbReference>
<dbReference type="OMA" id="RTFVKVC"/>